<accession>A0A504X5J5</accession>
<dbReference type="Proteomes" id="UP000601710">
    <property type="component" value="Chromosome 28"/>
</dbReference>
<dbReference type="Proteomes" id="UP000318821">
    <property type="component" value="Unassembled WGS sequence"/>
</dbReference>
<evidence type="ECO:0000313" key="4">
    <source>
        <dbReference type="Proteomes" id="UP000318821"/>
    </source>
</evidence>
<evidence type="ECO:0000313" key="2">
    <source>
        <dbReference type="EMBL" id="CAC5431699.1"/>
    </source>
</evidence>
<reference evidence="3" key="1">
    <citation type="submission" date="2019-02" db="EMBL/GenBank/DDBJ databases">
        <title>FDA dAtabase for Regulatory Grade micrObial Sequences (FDA-ARGOS): Supporting development and validation of Infectious Disease Dx tests.</title>
        <authorList>
            <person name="Duncan R."/>
            <person name="Fisher C."/>
            <person name="Tallon L.J."/>
            <person name="Sadzewicz L."/>
            <person name="Sengamalay N."/>
            <person name="Ott S."/>
            <person name="Godinez A."/>
            <person name="Nagaraj S."/>
            <person name="Nadendla S."/>
            <person name="Sichtig H."/>
        </authorList>
    </citation>
    <scope>NUCLEOTIDE SEQUENCE</scope>
    <source>
        <strain evidence="3">FDAARGOS_360</strain>
    </source>
</reference>
<reference evidence="4" key="2">
    <citation type="submission" date="2019-02" db="EMBL/GenBank/DDBJ databases">
        <title>FDA dAtabase for Regulatory Grade micrObial Sequences (FDA-ARGOS): Supporting development and validation of Infectious Disease Dx tests.</title>
        <authorList>
            <person name="Duncan R."/>
            <person name="Fisher C."/>
            <person name="Tallon L."/>
            <person name="Sadzewicz L."/>
            <person name="Sengamalay N."/>
            <person name="Ott S."/>
            <person name="Godinez A."/>
            <person name="Nagaraj S."/>
            <person name="Vavikolanu K."/>
            <person name="Vyas G."/>
            <person name="Nadendla S."/>
            <person name="Aluvathingal J."/>
            <person name="Sichtig H."/>
        </authorList>
    </citation>
    <scope>NUCLEOTIDE SEQUENCE [LARGE SCALE GENOMIC DNA]</scope>
    <source>
        <strain evidence="4">FDAARGOS_360</strain>
    </source>
</reference>
<gene>
    <name evidence="3" type="ORF">CGC20_12610</name>
    <name evidence="2" type="ORF">LDHU3_28.4220</name>
</gene>
<dbReference type="EMBL" id="RHLD01000012">
    <property type="protein sequence ID" value="TPP40337.1"/>
    <property type="molecule type" value="Genomic_DNA"/>
</dbReference>
<dbReference type="VEuPathDB" id="TriTrypDB:LdBPK_283170.1"/>
<dbReference type="VEuPathDB" id="TriTrypDB:LDHU3_28.4220"/>
<proteinExistence type="predicted"/>
<reference evidence="2" key="3">
    <citation type="submission" date="2020-06" db="EMBL/GenBank/DDBJ databases">
        <authorList>
            <person name="Camacho E."/>
            <person name="Gonzalez-de la Fuente S."/>
            <person name="Rastrojo A."/>
            <person name="Peiro-Pastor R."/>
            <person name="Solana JC."/>
            <person name="Tabera L."/>
            <person name="Gamarro F."/>
            <person name="Carrasco-Ramiro F."/>
            <person name="Requena JM."/>
            <person name="Aguado B."/>
        </authorList>
    </citation>
    <scope>NUCLEOTIDE SEQUENCE</scope>
</reference>
<feature type="compositionally biased region" description="Basic and acidic residues" evidence="1">
    <location>
        <begin position="8"/>
        <end position="17"/>
    </location>
</feature>
<feature type="region of interest" description="Disordered" evidence="1">
    <location>
        <begin position="1"/>
        <end position="23"/>
    </location>
</feature>
<sequence>MSHASAKAFRDGAEPLPDRSASIPRETASSLTWLEANAAVRLDTLNSKSFDCYGLPLRQSGKDGRPRFSLMKSVKKLGSYLTTRINRSFQACLIRVVESESNLTFEVRELAGGKFAKGRLLFVAPLSTLVDVASDSVMERDAAVFARFRSPFHSAAGHSNVLVPLDASTNRNAPCTAITSSSSVSKEEGISTLSSAYGGIGLLLVFRAAQANAVNPRHSSSKSSSASHTAAPGGGAVPYTRVRLCFVSTGERNTWMSFCAEAYVGLLLDSVRTGRDTVFVADDDNHPSSVAATSLSISAVTRGDIVHTEKPTQEAIACYIDFFLSVSAKGDACGGSNGSIDRIGVPLKGLLKVRGADGALHNREVRVERMDGVNDARLPAAREFLVLWRKRWFGKQVDERIELETLAVYAKNDLSGTAFYLEFPHTAAGMAGDGAASTERTSLLGPMEPTEAHGMMTLECEAGSFSRRLQWLQWLEATLKRPVIFLPVERREAQTPVSAEQGLPNELPRNRVVR</sequence>
<organism evidence="3 4">
    <name type="scientific">Leishmania donovani</name>
    <dbReference type="NCBI Taxonomy" id="5661"/>
    <lineage>
        <taxon>Eukaryota</taxon>
        <taxon>Discoba</taxon>
        <taxon>Euglenozoa</taxon>
        <taxon>Kinetoplastea</taxon>
        <taxon>Metakinetoplastina</taxon>
        <taxon>Trypanosomatida</taxon>
        <taxon>Trypanosomatidae</taxon>
        <taxon>Leishmaniinae</taxon>
        <taxon>Leishmania</taxon>
    </lineage>
</organism>
<name>A0A504X5J5_LEIDO</name>
<dbReference type="VEuPathDB" id="TriTrypDB:LdCL_280037000"/>
<protein>
    <submittedName>
        <fullName evidence="2">Hypothetical_protein_conserved</fullName>
    </submittedName>
</protein>
<dbReference type="EMBL" id="LR812648">
    <property type="protein sequence ID" value="CAC5431699.1"/>
    <property type="molecule type" value="Genomic_DNA"/>
</dbReference>
<evidence type="ECO:0000256" key="1">
    <source>
        <dbReference type="SAM" id="MobiDB-lite"/>
    </source>
</evidence>
<dbReference type="AlphaFoldDB" id="A0A504X5J5"/>
<evidence type="ECO:0000313" key="3">
    <source>
        <dbReference type="EMBL" id="TPP40337.1"/>
    </source>
</evidence>
<feature type="region of interest" description="Disordered" evidence="1">
    <location>
        <begin position="495"/>
        <end position="514"/>
    </location>
</feature>